<dbReference type="GeneID" id="85733409"/>
<dbReference type="Pfam" id="PF07478">
    <property type="entry name" value="Dala_Dala_lig_C"/>
    <property type="match status" value="1"/>
</dbReference>
<dbReference type="FunFam" id="3.30.470.20:FF:000105">
    <property type="entry name" value="Predicted protein"/>
    <property type="match status" value="1"/>
</dbReference>
<evidence type="ECO:0000256" key="2">
    <source>
        <dbReference type="ARBA" id="ARBA00022598"/>
    </source>
</evidence>
<keyword evidence="2 6" id="KW-0436">Ligase</keyword>
<dbReference type="RefSeq" id="WP_318621181.1">
    <property type="nucleotide sequence ID" value="NZ_CP137642.1"/>
</dbReference>
<dbReference type="SUPFAM" id="SSF53335">
    <property type="entry name" value="S-adenosyl-L-methionine-dependent methyltransferases"/>
    <property type="match status" value="1"/>
</dbReference>
<keyword evidence="7" id="KW-1185">Reference proteome</keyword>
<dbReference type="PANTHER" id="PTHR23132">
    <property type="entry name" value="D-ALANINE--D-ALANINE LIGASE"/>
    <property type="match status" value="1"/>
</dbReference>
<protein>
    <submittedName>
        <fullName evidence="6">D-alanine--D-alanine ligase</fullName>
    </submittedName>
</protein>
<evidence type="ECO:0000313" key="7">
    <source>
        <dbReference type="Proteomes" id="UP001305652"/>
    </source>
</evidence>
<evidence type="ECO:0000259" key="5">
    <source>
        <dbReference type="PROSITE" id="PS50975"/>
    </source>
</evidence>
<dbReference type="Gene3D" id="3.30.470.20">
    <property type="entry name" value="ATP-grasp fold, B domain"/>
    <property type="match status" value="1"/>
</dbReference>
<dbReference type="PANTHER" id="PTHR23132:SF23">
    <property type="entry name" value="D-ALANINE--D-ALANINE LIGASE B"/>
    <property type="match status" value="1"/>
</dbReference>
<reference evidence="6 7" key="1">
    <citation type="submission" date="2023-10" db="EMBL/GenBank/DDBJ databases">
        <title>The complete genome sequence of Methanoculleus receptaculi DSM 18860.</title>
        <authorList>
            <person name="Lai S.-J."/>
            <person name="You Y.-T."/>
            <person name="Chen S.-C."/>
        </authorList>
    </citation>
    <scope>NUCLEOTIDE SEQUENCE [LARGE SCALE GENOMIC DNA]</scope>
    <source>
        <strain evidence="6 7">DSM 18860</strain>
    </source>
</reference>
<dbReference type="InterPro" id="IPR011095">
    <property type="entry name" value="Dala_Dala_lig_C"/>
</dbReference>
<dbReference type="Proteomes" id="UP001305652">
    <property type="component" value="Chromosome"/>
</dbReference>
<evidence type="ECO:0000256" key="1">
    <source>
        <dbReference type="ARBA" id="ARBA00010871"/>
    </source>
</evidence>
<evidence type="ECO:0000256" key="4">
    <source>
        <dbReference type="SAM" id="MobiDB-lite"/>
    </source>
</evidence>
<dbReference type="AlphaFoldDB" id="A0AAX4FVS4"/>
<dbReference type="KEGG" id="mrc:R6Y96_09590"/>
<dbReference type="InterPro" id="IPR013815">
    <property type="entry name" value="ATP_grasp_subdomain_1"/>
</dbReference>
<accession>A0AAX4FVS4</accession>
<organism evidence="6 7">
    <name type="scientific">Methanoculleus receptaculi</name>
    <dbReference type="NCBI Taxonomy" id="394967"/>
    <lineage>
        <taxon>Archaea</taxon>
        <taxon>Methanobacteriati</taxon>
        <taxon>Methanobacteriota</taxon>
        <taxon>Stenosarchaea group</taxon>
        <taxon>Methanomicrobia</taxon>
        <taxon>Methanomicrobiales</taxon>
        <taxon>Methanomicrobiaceae</taxon>
        <taxon>Methanoculleus</taxon>
    </lineage>
</organism>
<comment type="similarity">
    <text evidence="1">Belongs to the D-alanine--D-alanine ligase family.</text>
</comment>
<feature type="region of interest" description="Disordered" evidence="4">
    <location>
        <begin position="478"/>
        <end position="501"/>
    </location>
</feature>
<feature type="compositionally biased region" description="Basic and acidic residues" evidence="4">
    <location>
        <begin position="478"/>
        <end position="491"/>
    </location>
</feature>
<dbReference type="EMBL" id="CP137642">
    <property type="protein sequence ID" value="WOX57528.1"/>
    <property type="molecule type" value="Genomic_DNA"/>
</dbReference>
<keyword evidence="3" id="KW-0547">Nucleotide-binding</keyword>
<sequence length="501" mass="56816">MQILNELRRVLKPWGRLLLDVADGGYLKTHFQPRSWEWIDTGMFVCRERSLSLDEQRLISREVITDVEKGVVADQFYAERLYTPDALQRLLERAGFSEIAFHEIATESERNQDLGMMERRYIVTAQIRKDWSTTRARGQGRTKHVAVLLGDPDKPDPLKPSCVFDDDDIYTIDRMKAALRELPGYRFTYLCKHETLIRDLQRLKGRVDYVLNLCDEGFNNDPRRELHVPALLEMLNHPYTGAGPQSLAFCYDKSLVRGIAKEMGIPVPEACFIAPGDRTYEVGVKFPVIVKPNTGDSSYGITAASIAHTIEELSDVINSLRATLGYDRSLLVEEFLTGKDISVGIIGNPLGPCTVLPIIEEDYSTLPADLPRICGYEAKWLPDSPYWKITSKPADLPEETEKVIVRCCISLFERLECRDYCRFDWRLDAQGNPKLLEVNPNPGWCWDGHLAKMAKYAGLSYSRMLGRILKSAEERFGMEPENGARGEERAEQVSLDAGEAA</sequence>
<dbReference type="GO" id="GO:0008716">
    <property type="term" value="F:D-alanine-D-alanine ligase activity"/>
    <property type="evidence" value="ECO:0007669"/>
    <property type="project" value="InterPro"/>
</dbReference>
<dbReference type="Gene3D" id="3.30.1490.20">
    <property type="entry name" value="ATP-grasp fold, A domain"/>
    <property type="match status" value="1"/>
</dbReference>
<dbReference type="SUPFAM" id="SSF56059">
    <property type="entry name" value="Glutathione synthetase ATP-binding domain-like"/>
    <property type="match status" value="1"/>
</dbReference>
<gene>
    <name evidence="6" type="ORF">R6Y96_09590</name>
</gene>
<evidence type="ECO:0000313" key="6">
    <source>
        <dbReference type="EMBL" id="WOX57528.1"/>
    </source>
</evidence>
<dbReference type="GO" id="GO:0005524">
    <property type="term" value="F:ATP binding"/>
    <property type="evidence" value="ECO:0007669"/>
    <property type="project" value="UniProtKB-UniRule"/>
</dbReference>
<dbReference type="GO" id="GO:0046872">
    <property type="term" value="F:metal ion binding"/>
    <property type="evidence" value="ECO:0007669"/>
    <property type="project" value="InterPro"/>
</dbReference>
<feature type="domain" description="ATP-grasp" evidence="5">
    <location>
        <begin position="257"/>
        <end position="470"/>
    </location>
</feature>
<dbReference type="Gene3D" id="3.40.50.150">
    <property type="entry name" value="Vaccinia Virus protein VP39"/>
    <property type="match status" value="1"/>
</dbReference>
<dbReference type="InterPro" id="IPR029063">
    <property type="entry name" value="SAM-dependent_MTases_sf"/>
</dbReference>
<evidence type="ECO:0000256" key="3">
    <source>
        <dbReference type="PROSITE-ProRule" id="PRU00409"/>
    </source>
</evidence>
<keyword evidence="3" id="KW-0067">ATP-binding</keyword>
<dbReference type="InterPro" id="IPR011761">
    <property type="entry name" value="ATP-grasp"/>
</dbReference>
<dbReference type="PROSITE" id="PS50975">
    <property type="entry name" value="ATP_GRASP"/>
    <property type="match status" value="1"/>
</dbReference>
<name>A0AAX4FVS4_9EURY</name>
<proteinExistence type="inferred from homology"/>